<organism evidence="1 2">
    <name type="scientific">Stephania cephalantha</name>
    <dbReference type="NCBI Taxonomy" id="152367"/>
    <lineage>
        <taxon>Eukaryota</taxon>
        <taxon>Viridiplantae</taxon>
        <taxon>Streptophyta</taxon>
        <taxon>Embryophyta</taxon>
        <taxon>Tracheophyta</taxon>
        <taxon>Spermatophyta</taxon>
        <taxon>Magnoliopsida</taxon>
        <taxon>Ranunculales</taxon>
        <taxon>Menispermaceae</taxon>
        <taxon>Menispermoideae</taxon>
        <taxon>Cissampelideae</taxon>
        <taxon>Stephania</taxon>
    </lineage>
</organism>
<accession>A0AAP0ED76</accession>
<evidence type="ECO:0000313" key="1">
    <source>
        <dbReference type="EMBL" id="KAK9089377.1"/>
    </source>
</evidence>
<proteinExistence type="predicted"/>
<protein>
    <submittedName>
        <fullName evidence="1">Uncharacterized protein</fullName>
    </submittedName>
</protein>
<keyword evidence="2" id="KW-1185">Reference proteome</keyword>
<dbReference type="EMBL" id="JBBNAG010000012">
    <property type="protein sequence ID" value="KAK9089377.1"/>
    <property type="molecule type" value="Genomic_DNA"/>
</dbReference>
<name>A0AAP0ED76_9MAGN</name>
<dbReference type="Proteomes" id="UP001419268">
    <property type="component" value="Unassembled WGS sequence"/>
</dbReference>
<gene>
    <name evidence="1" type="ORF">Scep_028459</name>
</gene>
<sequence>MGGTQSHLPCKAAAGVAIGGSSRAWDHAADASIPAVQVDVAASGAVASPHVVDEPGALLLVHSTILEPINYF</sequence>
<evidence type="ECO:0000313" key="2">
    <source>
        <dbReference type="Proteomes" id="UP001419268"/>
    </source>
</evidence>
<comment type="caution">
    <text evidence="1">The sequence shown here is derived from an EMBL/GenBank/DDBJ whole genome shotgun (WGS) entry which is preliminary data.</text>
</comment>
<reference evidence="1 2" key="1">
    <citation type="submission" date="2024-01" db="EMBL/GenBank/DDBJ databases">
        <title>Genome assemblies of Stephania.</title>
        <authorList>
            <person name="Yang L."/>
        </authorList>
    </citation>
    <scope>NUCLEOTIDE SEQUENCE [LARGE SCALE GENOMIC DNA]</scope>
    <source>
        <strain evidence="1">JXDWG</strain>
        <tissue evidence="1">Leaf</tissue>
    </source>
</reference>
<dbReference type="AlphaFoldDB" id="A0AAP0ED76"/>